<dbReference type="AlphaFoldDB" id="A0A3B0XI09"/>
<sequence>MAIILGIHSNVAGDNAALTAGHAWLSITQSGITTTYGLWPDSHPNVIDNGPGSDIRVGLESNVNAVASRYYSLTDAQANHFNRMMGTNVNWQYTHNCSSFASDLVYEIVREDIDADDTLGLETPREIGKSILLLEARRPTSLLTPRPIVKGPAGTPATSSSN</sequence>
<organism evidence="1">
    <name type="scientific">hydrothermal vent metagenome</name>
    <dbReference type="NCBI Taxonomy" id="652676"/>
    <lineage>
        <taxon>unclassified sequences</taxon>
        <taxon>metagenomes</taxon>
        <taxon>ecological metagenomes</taxon>
    </lineage>
</organism>
<dbReference type="EMBL" id="UOFJ01000301">
    <property type="protein sequence ID" value="VAW67935.1"/>
    <property type="molecule type" value="Genomic_DNA"/>
</dbReference>
<accession>A0A3B0XI09</accession>
<evidence type="ECO:0000313" key="1">
    <source>
        <dbReference type="EMBL" id="VAW67935.1"/>
    </source>
</evidence>
<protein>
    <submittedName>
        <fullName evidence="1">Uncharacterized protein</fullName>
    </submittedName>
</protein>
<reference evidence="1" key="1">
    <citation type="submission" date="2018-06" db="EMBL/GenBank/DDBJ databases">
        <authorList>
            <person name="Zhirakovskaya E."/>
        </authorList>
    </citation>
    <scope>NUCLEOTIDE SEQUENCE</scope>
</reference>
<name>A0A3B0XI09_9ZZZZ</name>
<gene>
    <name evidence="1" type="ORF">MNBD_GAMMA10-2873</name>
</gene>
<proteinExistence type="predicted"/>